<dbReference type="InterPro" id="IPR002293">
    <property type="entry name" value="AA/rel_permease1"/>
</dbReference>
<comment type="caution">
    <text evidence="7">The sequence shown here is derived from an EMBL/GenBank/DDBJ whole genome shotgun (WGS) entry which is preliminary data.</text>
</comment>
<feature type="transmembrane region" description="Helical" evidence="6">
    <location>
        <begin position="304"/>
        <end position="328"/>
    </location>
</feature>
<dbReference type="RefSeq" id="WP_135277933.1">
    <property type="nucleotide sequence ID" value="NZ_PQVH01000009.1"/>
</dbReference>
<feature type="transmembrane region" description="Helical" evidence="6">
    <location>
        <begin position="28"/>
        <end position="50"/>
    </location>
</feature>
<keyword evidence="3 6" id="KW-0812">Transmembrane</keyword>
<feature type="transmembrane region" description="Helical" evidence="6">
    <location>
        <begin position="88"/>
        <end position="109"/>
    </location>
</feature>
<proteinExistence type="predicted"/>
<feature type="transmembrane region" description="Helical" evidence="6">
    <location>
        <begin position="439"/>
        <end position="456"/>
    </location>
</feature>
<dbReference type="OrthoDB" id="9804700at2"/>
<sequence length="471" mass="50446">MLKQLLRTKIISAHADSELKKCLSAFDLALLGIGCAIGTGIFVLTGIAAATQSGPAVVLSFIIAGVASGFAALAYAELAASVGGSGSAYGYSYVAFGEFIAWIMGWILLLEYGVGAAAVANGWAGYFINTLTNFNVHLPEAITKAPVMGGIINLPAFAIIWILTILLMIGVKESARFNNIIVIIKLSTIAIFIALASAHLNTENWQPFMPFGWFSTLEDGRNIGVLAGASLVFFAYFGFDAVSTAAEEAKNPQRDLPIGLLSSLVFCTIVYIVVSGLLTGIVPYTELNVASPVAYALTRIGHTWSSTLVATGVLAGLITVLLVLLYGLTRILFSMSRDGLISPIFSKVNPDRKTPTRIILMCGFVVSLVAGFIPLGQLAETVNIGTLASFVMVCVGVVVLRIRQPNLHRPFKNPWNPLIPVLGIISCGALMSFLPASTWIRFGTWILVGIVFYFVYSMHHSKLNLLHKHKV</sequence>
<comment type="subcellular location">
    <subcellularLocation>
        <location evidence="1">Membrane</location>
        <topology evidence="1">Multi-pass membrane protein</topology>
    </subcellularLocation>
</comment>
<feature type="transmembrane region" description="Helical" evidence="6">
    <location>
        <begin position="56"/>
        <end position="76"/>
    </location>
</feature>
<evidence type="ECO:0000256" key="1">
    <source>
        <dbReference type="ARBA" id="ARBA00004141"/>
    </source>
</evidence>
<feature type="transmembrane region" description="Helical" evidence="6">
    <location>
        <begin position="260"/>
        <end position="284"/>
    </location>
</feature>
<evidence type="ECO:0000256" key="4">
    <source>
        <dbReference type="ARBA" id="ARBA00022989"/>
    </source>
</evidence>
<keyword evidence="4 6" id="KW-1133">Transmembrane helix</keyword>
<feature type="transmembrane region" description="Helical" evidence="6">
    <location>
        <begin position="180"/>
        <end position="200"/>
    </location>
</feature>
<feature type="transmembrane region" description="Helical" evidence="6">
    <location>
        <begin position="220"/>
        <end position="239"/>
    </location>
</feature>
<protein>
    <submittedName>
        <fullName evidence="7">Amino acid permease</fullName>
    </submittedName>
</protein>
<name>A0A4Y9VQV0_9PROT</name>
<dbReference type="PANTHER" id="PTHR43243:SF4">
    <property type="entry name" value="CATIONIC AMINO ACID TRANSPORTER 4"/>
    <property type="match status" value="1"/>
</dbReference>
<evidence type="ECO:0000313" key="7">
    <source>
        <dbReference type="EMBL" id="TFW71178.1"/>
    </source>
</evidence>
<reference evidence="7 8" key="1">
    <citation type="submission" date="2018-02" db="EMBL/GenBank/DDBJ databases">
        <title>A novel lanthanide dependent methylotroph, Methylotenera sp. La3113.</title>
        <authorList>
            <person name="Lv H."/>
            <person name="Tani A."/>
        </authorList>
    </citation>
    <scope>NUCLEOTIDE SEQUENCE [LARGE SCALE GENOMIC DNA]</scope>
    <source>
        <strain evidence="7 8">La3113</strain>
    </source>
</reference>
<feature type="transmembrane region" description="Helical" evidence="6">
    <location>
        <begin position="382"/>
        <end position="402"/>
    </location>
</feature>
<gene>
    <name evidence="7" type="ORF">C3Y98_07875</name>
</gene>
<dbReference type="Gene3D" id="1.20.1740.10">
    <property type="entry name" value="Amino acid/polyamine transporter I"/>
    <property type="match status" value="1"/>
</dbReference>
<accession>A0A4Y9VQV0</accession>
<dbReference type="GO" id="GO:0015171">
    <property type="term" value="F:amino acid transmembrane transporter activity"/>
    <property type="evidence" value="ECO:0007669"/>
    <property type="project" value="TreeGrafter"/>
</dbReference>
<dbReference type="PANTHER" id="PTHR43243">
    <property type="entry name" value="INNER MEMBRANE TRANSPORTER YGJI-RELATED"/>
    <property type="match status" value="1"/>
</dbReference>
<keyword evidence="5 6" id="KW-0472">Membrane</keyword>
<evidence type="ECO:0000256" key="3">
    <source>
        <dbReference type="ARBA" id="ARBA00022692"/>
    </source>
</evidence>
<evidence type="ECO:0000256" key="2">
    <source>
        <dbReference type="ARBA" id="ARBA00022448"/>
    </source>
</evidence>
<evidence type="ECO:0000313" key="8">
    <source>
        <dbReference type="Proteomes" id="UP000297706"/>
    </source>
</evidence>
<evidence type="ECO:0000256" key="6">
    <source>
        <dbReference type="SAM" id="Phobius"/>
    </source>
</evidence>
<dbReference type="Proteomes" id="UP000297706">
    <property type="component" value="Unassembled WGS sequence"/>
</dbReference>
<dbReference type="Pfam" id="PF13520">
    <property type="entry name" value="AA_permease_2"/>
    <property type="match status" value="1"/>
</dbReference>
<dbReference type="PIRSF" id="PIRSF006060">
    <property type="entry name" value="AA_transporter"/>
    <property type="match status" value="1"/>
</dbReference>
<keyword evidence="2" id="KW-0813">Transport</keyword>
<organism evidence="7 8">
    <name type="scientific">Methylotenera oryzisoli</name>
    <dbReference type="NCBI Taxonomy" id="2080758"/>
    <lineage>
        <taxon>Bacteria</taxon>
        <taxon>Pseudomonadati</taxon>
        <taxon>Pseudomonadota</taxon>
        <taxon>Betaproteobacteria</taxon>
        <taxon>Nitrosomonadales</taxon>
        <taxon>Methylophilaceae</taxon>
        <taxon>Methylotenera</taxon>
    </lineage>
</organism>
<dbReference type="EMBL" id="PQVH01000009">
    <property type="protein sequence ID" value="TFW71178.1"/>
    <property type="molecule type" value="Genomic_DNA"/>
</dbReference>
<dbReference type="GO" id="GO:0016020">
    <property type="term" value="C:membrane"/>
    <property type="evidence" value="ECO:0007669"/>
    <property type="project" value="UniProtKB-SubCell"/>
</dbReference>
<keyword evidence="8" id="KW-1185">Reference proteome</keyword>
<feature type="transmembrane region" description="Helical" evidence="6">
    <location>
        <begin position="414"/>
        <end position="433"/>
    </location>
</feature>
<feature type="transmembrane region" description="Helical" evidence="6">
    <location>
        <begin position="358"/>
        <end position="376"/>
    </location>
</feature>
<feature type="transmembrane region" description="Helical" evidence="6">
    <location>
        <begin position="147"/>
        <end position="168"/>
    </location>
</feature>
<evidence type="ECO:0000256" key="5">
    <source>
        <dbReference type="ARBA" id="ARBA00023136"/>
    </source>
</evidence>
<dbReference type="AlphaFoldDB" id="A0A4Y9VQV0"/>